<keyword evidence="2" id="KW-1185">Reference proteome</keyword>
<comment type="caution">
    <text evidence="1">The sequence shown here is derived from an EMBL/GenBank/DDBJ whole genome shotgun (WGS) entry which is preliminary data.</text>
</comment>
<dbReference type="AlphaFoldDB" id="A0A8S0XI51"/>
<dbReference type="EMBL" id="CACVBS010000038">
    <property type="protein sequence ID" value="CAA7263109.1"/>
    <property type="molecule type" value="Genomic_DNA"/>
</dbReference>
<dbReference type="Proteomes" id="UP000467700">
    <property type="component" value="Unassembled WGS sequence"/>
</dbReference>
<accession>A0A8S0XI51</accession>
<proteinExistence type="predicted"/>
<name>A0A8S0XI51_CYCAE</name>
<protein>
    <submittedName>
        <fullName evidence="1">Uncharacterized protein</fullName>
    </submittedName>
</protein>
<gene>
    <name evidence="1" type="ORF">AAE3_LOCUS5494</name>
</gene>
<evidence type="ECO:0000313" key="1">
    <source>
        <dbReference type="EMBL" id="CAA7263109.1"/>
    </source>
</evidence>
<evidence type="ECO:0000313" key="2">
    <source>
        <dbReference type="Proteomes" id="UP000467700"/>
    </source>
</evidence>
<organism evidence="1 2">
    <name type="scientific">Cyclocybe aegerita</name>
    <name type="common">Black poplar mushroom</name>
    <name type="synonym">Agrocybe aegerita</name>
    <dbReference type="NCBI Taxonomy" id="1973307"/>
    <lineage>
        <taxon>Eukaryota</taxon>
        <taxon>Fungi</taxon>
        <taxon>Dikarya</taxon>
        <taxon>Basidiomycota</taxon>
        <taxon>Agaricomycotina</taxon>
        <taxon>Agaricomycetes</taxon>
        <taxon>Agaricomycetidae</taxon>
        <taxon>Agaricales</taxon>
        <taxon>Agaricineae</taxon>
        <taxon>Bolbitiaceae</taxon>
        <taxon>Cyclocybe</taxon>
    </lineage>
</organism>
<dbReference type="OrthoDB" id="3253976at2759"/>
<reference evidence="1 2" key="1">
    <citation type="submission" date="2020-01" db="EMBL/GenBank/DDBJ databases">
        <authorList>
            <person name="Gupta K D."/>
        </authorList>
    </citation>
    <scope>NUCLEOTIDE SEQUENCE [LARGE SCALE GENOMIC DNA]</scope>
</reference>
<sequence>MANTTRWPKSANEWTADDLRAYNISVSSVPAYEFFSCPPPPNSSLDKLVDPAILTSPCPGPYPNCNTNPDLPHHVEQYLGYLSLATRTTPLDPNRESAIVSFSAKTLKLLGFHGRDRIGEDRERESEQGEGQEMVQKVVTMHYELPFTICTTTRVAQTGVCLISMRPTMVLLVLIADPTQPTAVTESKANASSPNAEAHLIASAIATFESNNAKRSSRGLPAFSSMTVPGIVMHGTCPTFYLVPVTRELSESVMCGVWPENSTETKVVRCETVAKVRGEGKAGEGGMEDPRYRKLALENFLAFKELARDHWENLFKGF</sequence>